<feature type="non-terminal residue" evidence="13">
    <location>
        <position position="1"/>
    </location>
</feature>
<feature type="region of interest" description="Disordered" evidence="9">
    <location>
        <begin position="678"/>
        <end position="720"/>
    </location>
</feature>
<dbReference type="SUPFAM" id="SSF52540">
    <property type="entry name" value="P-loop containing nucleoside triphosphate hydrolases"/>
    <property type="match status" value="1"/>
</dbReference>
<feature type="compositionally biased region" description="Low complexity" evidence="9">
    <location>
        <begin position="632"/>
        <end position="646"/>
    </location>
</feature>
<feature type="compositionally biased region" description="Basic and acidic residues" evidence="9">
    <location>
        <begin position="594"/>
        <end position="605"/>
    </location>
</feature>
<dbReference type="PROSITE" id="PS50929">
    <property type="entry name" value="ABC_TM1F"/>
    <property type="match status" value="1"/>
</dbReference>
<dbReference type="Gene3D" id="1.20.1560.10">
    <property type="entry name" value="ABC transporter type 1, transmembrane domain"/>
    <property type="match status" value="1"/>
</dbReference>
<keyword evidence="3" id="KW-0813">Transport</keyword>
<dbReference type="GO" id="GO:0016887">
    <property type="term" value="F:ATP hydrolysis activity"/>
    <property type="evidence" value="ECO:0007669"/>
    <property type="project" value="InterPro"/>
</dbReference>
<keyword evidence="5" id="KW-0547">Nucleotide-binding</keyword>
<gene>
    <name evidence="13" type="ORF">Vretimale_5636</name>
</gene>
<evidence type="ECO:0000256" key="7">
    <source>
        <dbReference type="ARBA" id="ARBA00022989"/>
    </source>
</evidence>
<keyword evidence="4 10" id="KW-0812">Transmembrane</keyword>
<feature type="transmembrane region" description="Helical" evidence="10">
    <location>
        <begin position="152"/>
        <end position="177"/>
    </location>
</feature>
<organism evidence="13 14">
    <name type="scientific">Volvox reticuliferus</name>
    <dbReference type="NCBI Taxonomy" id="1737510"/>
    <lineage>
        <taxon>Eukaryota</taxon>
        <taxon>Viridiplantae</taxon>
        <taxon>Chlorophyta</taxon>
        <taxon>core chlorophytes</taxon>
        <taxon>Chlorophyceae</taxon>
        <taxon>CS clade</taxon>
        <taxon>Chlamydomonadales</taxon>
        <taxon>Volvocaceae</taxon>
        <taxon>Volvox</taxon>
    </lineage>
</organism>
<feature type="region of interest" description="Disordered" evidence="9">
    <location>
        <begin position="429"/>
        <end position="461"/>
    </location>
</feature>
<accession>A0A8J4G637</accession>
<evidence type="ECO:0000259" key="11">
    <source>
        <dbReference type="PROSITE" id="PS50893"/>
    </source>
</evidence>
<evidence type="ECO:0000313" key="14">
    <source>
        <dbReference type="Proteomes" id="UP000722791"/>
    </source>
</evidence>
<evidence type="ECO:0000256" key="4">
    <source>
        <dbReference type="ARBA" id="ARBA00022692"/>
    </source>
</evidence>
<dbReference type="GO" id="GO:0005524">
    <property type="term" value="F:ATP binding"/>
    <property type="evidence" value="ECO:0007669"/>
    <property type="project" value="UniProtKB-KW"/>
</dbReference>
<feature type="region of interest" description="Disordered" evidence="9">
    <location>
        <begin position="767"/>
        <end position="797"/>
    </location>
</feature>
<feature type="compositionally biased region" description="Polar residues" evidence="9">
    <location>
        <begin position="610"/>
        <end position="625"/>
    </location>
</feature>
<evidence type="ECO:0000256" key="3">
    <source>
        <dbReference type="ARBA" id="ARBA00022448"/>
    </source>
</evidence>
<dbReference type="Proteomes" id="UP000722791">
    <property type="component" value="Unassembled WGS sequence"/>
</dbReference>
<comment type="similarity">
    <text evidence="2">Belongs to the ABC transporter superfamily. ABCC family. Conjugate transporter (TC 3.A.1.208) subfamily.</text>
</comment>
<evidence type="ECO:0008006" key="15">
    <source>
        <dbReference type="Google" id="ProtNLM"/>
    </source>
</evidence>
<evidence type="ECO:0000256" key="5">
    <source>
        <dbReference type="ARBA" id="ARBA00022741"/>
    </source>
</evidence>
<evidence type="ECO:0000259" key="12">
    <source>
        <dbReference type="PROSITE" id="PS50929"/>
    </source>
</evidence>
<evidence type="ECO:0000256" key="9">
    <source>
        <dbReference type="SAM" id="MobiDB-lite"/>
    </source>
</evidence>
<dbReference type="PROSITE" id="PS50893">
    <property type="entry name" value="ABC_TRANSPORTER_2"/>
    <property type="match status" value="1"/>
</dbReference>
<protein>
    <recommendedName>
        <fullName evidence="15">ABC transporter</fullName>
    </recommendedName>
</protein>
<feature type="compositionally biased region" description="Basic and acidic residues" evidence="9">
    <location>
        <begin position="769"/>
        <end position="781"/>
    </location>
</feature>
<keyword evidence="6" id="KW-0067">ATP-binding</keyword>
<dbReference type="InterPro" id="IPR044746">
    <property type="entry name" value="ABCC_6TM_D1"/>
</dbReference>
<dbReference type="InterPro" id="IPR050173">
    <property type="entry name" value="ABC_transporter_C-like"/>
</dbReference>
<dbReference type="InterPro" id="IPR027417">
    <property type="entry name" value="P-loop_NTPase"/>
</dbReference>
<keyword evidence="7 10" id="KW-1133">Transmembrane helix</keyword>
<dbReference type="SMART" id="SM00382">
    <property type="entry name" value="AAA"/>
    <property type="match status" value="1"/>
</dbReference>
<dbReference type="InterPro" id="IPR036640">
    <property type="entry name" value="ABC1_TM_sf"/>
</dbReference>
<dbReference type="EMBL" id="BNCQ01000008">
    <property type="protein sequence ID" value="GIM00725.1"/>
    <property type="molecule type" value="Genomic_DNA"/>
</dbReference>
<dbReference type="InterPro" id="IPR003439">
    <property type="entry name" value="ABC_transporter-like_ATP-bd"/>
</dbReference>
<dbReference type="Gene3D" id="3.40.50.300">
    <property type="entry name" value="P-loop containing nucleotide triphosphate hydrolases"/>
    <property type="match status" value="1"/>
</dbReference>
<dbReference type="PANTHER" id="PTHR24223">
    <property type="entry name" value="ATP-BINDING CASSETTE SUB-FAMILY C"/>
    <property type="match status" value="1"/>
</dbReference>
<feature type="compositionally biased region" description="Basic and acidic residues" evidence="9">
    <location>
        <begin position="429"/>
        <end position="442"/>
    </location>
</feature>
<feature type="transmembrane region" description="Helical" evidence="10">
    <location>
        <begin position="228"/>
        <end position="246"/>
    </location>
</feature>
<comment type="caution">
    <text evidence="13">The sequence shown here is derived from an EMBL/GenBank/DDBJ whole genome shotgun (WGS) entry which is preliminary data.</text>
</comment>
<feature type="region of interest" description="Disordered" evidence="9">
    <location>
        <begin position="545"/>
        <end position="647"/>
    </location>
</feature>
<dbReference type="InterPro" id="IPR011527">
    <property type="entry name" value="ABC1_TM_dom"/>
</dbReference>
<evidence type="ECO:0000256" key="10">
    <source>
        <dbReference type="SAM" id="Phobius"/>
    </source>
</evidence>
<evidence type="ECO:0000256" key="8">
    <source>
        <dbReference type="ARBA" id="ARBA00023136"/>
    </source>
</evidence>
<dbReference type="CDD" id="cd03250">
    <property type="entry name" value="ABCC_MRP_domain1"/>
    <property type="match status" value="1"/>
</dbReference>
<dbReference type="GO" id="GO:0016020">
    <property type="term" value="C:membrane"/>
    <property type="evidence" value="ECO:0007669"/>
    <property type="project" value="UniProtKB-SubCell"/>
</dbReference>
<feature type="transmembrane region" description="Helical" evidence="10">
    <location>
        <begin position="339"/>
        <end position="357"/>
    </location>
</feature>
<dbReference type="AlphaFoldDB" id="A0A8J4G637"/>
<dbReference type="GO" id="GO:0140359">
    <property type="term" value="F:ABC-type transporter activity"/>
    <property type="evidence" value="ECO:0007669"/>
    <property type="project" value="InterPro"/>
</dbReference>
<evidence type="ECO:0000256" key="1">
    <source>
        <dbReference type="ARBA" id="ARBA00004141"/>
    </source>
</evidence>
<comment type="subcellular location">
    <subcellularLocation>
        <location evidence="1">Membrane</location>
        <topology evidence="1">Multi-pass membrane protein</topology>
    </subcellularLocation>
</comment>
<dbReference type="SUPFAM" id="SSF90123">
    <property type="entry name" value="ABC transporter transmembrane region"/>
    <property type="match status" value="1"/>
</dbReference>
<evidence type="ECO:0000313" key="13">
    <source>
        <dbReference type="EMBL" id="GIM00725.1"/>
    </source>
</evidence>
<dbReference type="CDD" id="cd18579">
    <property type="entry name" value="ABC_6TM_ABCC_D1"/>
    <property type="match status" value="1"/>
</dbReference>
<keyword evidence="8 10" id="KW-0472">Membrane</keyword>
<evidence type="ECO:0000256" key="2">
    <source>
        <dbReference type="ARBA" id="ARBA00009726"/>
    </source>
</evidence>
<feature type="compositionally biased region" description="Low complexity" evidence="9">
    <location>
        <begin position="450"/>
        <end position="461"/>
    </location>
</feature>
<dbReference type="Pfam" id="PF00005">
    <property type="entry name" value="ABC_tran"/>
    <property type="match status" value="1"/>
</dbReference>
<feature type="domain" description="ABC transmembrane type-1" evidence="12">
    <location>
        <begin position="124"/>
        <end position="376"/>
    </location>
</feature>
<sequence length="1010" mass="109091">MVVAAKAGSPAERIICYSDVSLLQRIFFSYVSPLLGFAATGCLRQEHVQPLAAKEDEPQTLAGCFYESYESAKAAYTPRPGSSSPAVPRRPPWITYTGIALLRLYKWSFLLESLWALVEIARRLSTPVALRQFLRWLQAYAANESPPQWQGWVWAVVLGACGYSTVITSHQMFWIAARMGFRMSQQMVAAIHHKVLRLNSAVVSKFSTGYVLNLASNDVRRFDDAMPYWVFLWAGPLELSMVLLMVSLELDFLSALAGVAASLAMIPLQSGLVRYIGGLRRNTAQCTDERVRLAGEVVEGALTMKMLGWEDPLERQLQAIRDREASFNRRIQRIRGINFALQFCITPIVAFATFAVYRTRKGSLNIPSVFYALSLLYLPKMTMANFFVLAVQTLTELRVSLQRIDKFLATPEPPCPATVTREEAMRRAQEEAARQSKRDGVHSRTRRTLSSRSGPGSMSAISRSSSMARLYNAVEPLSRQVSIAIGRGLDLMMRISRRLRIAPEPAAVQRPAWTEWQPGYVAMRGADYDWSRPFGFGSTVGFHPDCQAAGGDEKVGRHPRQPQKQPTQKDGEAEQNGGMMGCGPLAEATVGDETASRRGGGEEVIRNPNDAATSPRSLVSGQGTPRGSAPCSSGAIPVSDSSSSDTLADDVSEFFEEAITRDEVKEKEVEPPVTLVMAQSHPGNAIRPGSSEEGPGGGKGSGDENPPSTGVADGAAETDGSCSSGGLTLYGIRFDAAPGELVGICGTVGSGKSSLLAALLGELQPLVQRDGKDGGEEEHGDKRRRTKGSGGRQCGTEERAVAGKEVAAAVGEAAFLPECSEENKGIGSAKAGIYRSGAAGGSSGRGCEASGTGPIVCGRVSFCSQVPYIVAGTIRENIVFGAEWDEKLYERVIHACCLADDLNRLAGGDLTELGERGANLSGGQRARVALARACYARPEVALLDDPLSAVDPRVGRDLFSRAIGPGGLLDEWGCTRLMVTYQRQYLPMCDRVLVLRGGRLVSEGPWRQLV</sequence>
<dbReference type="PANTHER" id="PTHR24223:SF453">
    <property type="entry name" value="ABC TRANSPORTER"/>
    <property type="match status" value="1"/>
</dbReference>
<dbReference type="InterPro" id="IPR003593">
    <property type="entry name" value="AAA+_ATPase"/>
</dbReference>
<name>A0A8J4G637_9CHLO</name>
<reference evidence="13" key="1">
    <citation type="journal article" date="2021" name="Proc. Natl. Acad. Sci. U.S.A.">
        <title>Three genomes in the algal genus Volvox reveal the fate of a haploid sex-determining region after a transition to homothallism.</title>
        <authorList>
            <person name="Yamamoto K."/>
            <person name="Hamaji T."/>
            <person name="Kawai-Toyooka H."/>
            <person name="Matsuzaki R."/>
            <person name="Takahashi F."/>
            <person name="Nishimura Y."/>
            <person name="Kawachi M."/>
            <person name="Noguchi H."/>
            <person name="Minakuchi Y."/>
            <person name="Umen J.G."/>
            <person name="Toyoda A."/>
            <person name="Nozaki H."/>
        </authorList>
    </citation>
    <scope>NUCLEOTIDE SEQUENCE</scope>
    <source>
        <strain evidence="13">NIES-3785</strain>
    </source>
</reference>
<dbReference type="Pfam" id="PF00664">
    <property type="entry name" value="ABC_membrane"/>
    <property type="match status" value="1"/>
</dbReference>
<feature type="domain" description="ABC transporter" evidence="11">
    <location>
        <begin position="709"/>
        <end position="1010"/>
    </location>
</feature>
<feature type="transmembrane region" description="Helical" evidence="10">
    <location>
        <begin position="252"/>
        <end position="273"/>
    </location>
</feature>
<proteinExistence type="inferred from homology"/>
<evidence type="ECO:0000256" key="6">
    <source>
        <dbReference type="ARBA" id="ARBA00022840"/>
    </source>
</evidence>